<dbReference type="SUPFAM" id="SSF54695">
    <property type="entry name" value="POZ domain"/>
    <property type="match status" value="1"/>
</dbReference>
<dbReference type="AlphaFoldDB" id="A0A9P4WLA4"/>
<dbReference type="InterPro" id="IPR011333">
    <property type="entry name" value="SKP1/BTB/POZ_sf"/>
</dbReference>
<organism evidence="2 3">
    <name type="scientific">Didymella heteroderae</name>
    <dbReference type="NCBI Taxonomy" id="1769908"/>
    <lineage>
        <taxon>Eukaryota</taxon>
        <taxon>Fungi</taxon>
        <taxon>Dikarya</taxon>
        <taxon>Ascomycota</taxon>
        <taxon>Pezizomycotina</taxon>
        <taxon>Dothideomycetes</taxon>
        <taxon>Pleosporomycetidae</taxon>
        <taxon>Pleosporales</taxon>
        <taxon>Pleosporineae</taxon>
        <taxon>Didymellaceae</taxon>
        <taxon>Didymella</taxon>
    </lineage>
</organism>
<dbReference type="PANTHER" id="PTHR47843:SF5">
    <property type="entry name" value="BTB_POZ DOMAIN PROTEIN"/>
    <property type="match status" value="1"/>
</dbReference>
<accession>A0A9P4WLA4</accession>
<dbReference type="Proteomes" id="UP000758155">
    <property type="component" value="Unassembled WGS sequence"/>
</dbReference>
<gene>
    <name evidence="2" type="ORF">E8E12_005884</name>
</gene>
<name>A0A9P4WLA4_9PLEO</name>
<dbReference type="PANTHER" id="PTHR47843">
    <property type="entry name" value="BTB DOMAIN-CONTAINING PROTEIN-RELATED"/>
    <property type="match status" value="1"/>
</dbReference>
<reference evidence="2" key="1">
    <citation type="submission" date="2019-04" db="EMBL/GenBank/DDBJ databases">
        <title>Sequencing of skin fungus with MAO and IRED activity.</title>
        <authorList>
            <person name="Marsaioli A.J."/>
            <person name="Bonatto J.M.C."/>
            <person name="Reis Junior O."/>
        </authorList>
    </citation>
    <scope>NUCLEOTIDE SEQUENCE</scope>
    <source>
        <strain evidence="2">28M1</strain>
    </source>
</reference>
<dbReference type="Gene3D" id="3.30.710.10">
    <property type="entry name" value="Potassium Channel Kv1.1, Chain A"/>
    <property type="match status" value="1"/>
</dbReference>
<evidence type="ECO:0000313" key="3">
    <source>
        <dbReference type="Proteomes" id="UP000758155"/>
    </source>
</evidence>
<evidence type="ECO:0008006" key="4">
    <source>
        <dbReference type="Google" id="ProtNLM"/>
    </source>
</evidence>
<proteinExistence type="predicted"/>
<protein>
    <recommendedName>
        <fullName evidence="4">BTB domain-containing protein</fullName>
    </recommendedName>
</protein>
<feature type="region of interest" description="Disordered" evidence="1">
    <location>
        <begin position="380"/>
        <end position="403"/>
    </location>
</feature>
<evidence type="ECO:0000313" key="2">
    <source>
        <dbReference type="EMBL" id="KAF3035128.1"/>
    </source>
</evidence>
<dbReference type="OrthoDB" id="6359816at2759"/>
<evidence type="ECO:0000256" key="1">
    <source>
        <dbReference type="SAM" id="MobiDB-lite"/>
    </source>
</evidence>
<comment type="caution">
    <text evidence="2">The sequence shown here is derived from an EMBL/GenBank/DDBJ whole genome shotgun (WGS) entry which is preliminary data.</text>
</comment>
<sequence>MTRFARENHETVSWPLKEFSIRKDFKWSKPDEQDDRLQLFVDRATHEFGIVYYDLHSVAAVEQFPDTEEPVYFEARTARAACTHDSCGKVTVLFEHVQLNLKFESTGTSGSDDHISATAHAHGFVNAFEVLAAAAQNKTFCIRTAIAKGFDKNDDFDIIARGYTERVVESWMSQTTGSSHWSKVRDSGEWSDFTIFAGTTPFAVHRVKICEESMYFKAVCTGGFAVSITIRCPRSHTKGAGYRRAITLPESEQTITAMLDEIREEARLLNVLFDLFIATDKYNLDKIKTKVVKAIVDRLPFVHDTLAVVHLATCVFDDQTPQFDCGLRKAIIEQVYTRLPAILNDKAALQQYLENKIVLKAFHAHVARLEMPAQLIAATQDSQCPSPPATSRRAKRHGQIKEA</sequence>
<keyword evidence="3" id="KW-1185">Reference proteome</keyword>
<dbReference type="EMBL" id="SWKV01000061">
    <property type="protein sequence ID" value="KAF3035128.1"/>
    <property type="molecule type" value="Genomic_DNA"/>
</dbReference>
<feature type="compositionally biased region" description="Basic residues" evidence="1">
    <location>
        <begin position="392"/>
        <end position="403"/>
    </location>
</feature>